<protein>
    <submittedName>
        <fullName evidence="1">Uncharacterized protein</fullName>
    </submittedName>
</protein>
<dbReference type="Pfam" id="PF16184">
    <property type="entry name" value="Cadherin_3"/>
    <property type="match status" value="1"/>
</dbReference>
<proteinExistence type="predicted"/>
<organism evidence="1 2">
    <name type="scientific">Cirrhinus mrigala</name>
    <name type="common">Mrigala</name>
    <dbReference type="NCBI Taxonomy" id="683832"/>
    <lineage>
        <taxon>Eukaryota</taxon>
        <taxon>Metazoa</taxon>
        <taxon>Chordata</taxon>
        <taxon>Craniata</taxon>
        <taxon>Vertebrata</taxon>
        <taxon>Euteleostomi</taxon>
        <taxon>Actinopterygii</taxon>
        <taxon>Neopterygii</taxon>
        <taxon>Teleostei</taxon>
        <taxon>Ostariophysi</taxon>
        <taxon>Cypriniformes</taxon>
        <taxon>Cyprinidae</taxon>
        <taxon>Labeoninae</taxon>
        <taxon>Labeonini</taxon>
        <taxon>Cirrhinus</taxon>
    </lineage>
</organism>
<keyword evidence="2" id="KW-1185">Reference proteome</keyword>
<dbReference type="EMBL" id="JAMKFB020000025">
    <property type="protein sequence ID" value="KAL0155259.1"/>
    <property type="molecule type" value="Genomic_DNA"/>
</dbReference>
<dbReference type="InterPro" id="IPR051561">
    <property type="entry name" value="FRAS1_ECM"/>
</dbReference>
<dbReference type="PANTHER" id="PTHR45739">
    <property type="entry name" value="MATRIX PROTEIN, PUTATIVE-RELATED"/>
    <property type="match status" value="1"/>
</dbReference>
<comment type="caution">
    <text evidence="1">The sequence shown here is derived from an EMBL/GenBank/DDBJ whole genome shotgun (WGS) entry which is preliminary data.</text>
</comment>
<dbReference type="AlphaFoldDB" id="A0ABD0N1H9"/>
<dbReference type="Proteomes" id="UP001529510">
    <property type="component" value="Unassembled WGS sequence"/>
</dbReference>
<reference evidence="1 2" key="1">
    <citation type="submission" date="2024-05" db="EMBL/GenBank/DDBJ databases">
        <title>Genome sequencing and assembly of Indian major carp, Cirrhinus mrigala (Hamilton, 1822).</title>
        <authorList>
            <person name="Mohindra V."/>
            <person name="Chowdhury L.M."/>
            <person name="Lal K."/>
            <person name="Jena J.K."/>
        </authorList>
    </citation>
    <scope>NUCLEOTIDE SEQUENCE [LARGE SCALE GENOMIC DNA]</scope>
    <source>
        <strain evidence="1">CM1030</strain>
        <tissue evidence="1">Blood</tissue>
    </source>
</reference>
<sequence>VMQRDILPKEMVYSVKEFPRLGHVVKLNNNSDSTASPVLDYIQSFTQEDINLGRIFYVSASLQGQDHFTVDVSNGFTTAEDLEVQVVIVPRIIPIQVVNLTVREGGSVALTQEVLNITHHFYRSLNIDFILGEAPQHGDIKYLDEEDGLVTFSWED</sequence>
<feature type="non-terminal residue" evidence="1">
    <location>
        <position position="1"/>
    </location>
</feature>
<name>A0ABD0N1H9_CIRMR</name>
<evidence type="ECO:0000313" key="1">
    <source>
        <dbReference type="EMBL" id="KAL0155259.1"/>
    </source>
</evidence>
<accession>A0ABD0N1H9</accession>
<evidence type="ECO:0000313" key="2">
    <source>
        <dbReference type="Proteomes" id="UP001529510"/>
    </source>
</evidence>
<gene>
    <name evidence="1" type="ORF">M9458_049522</name>
</gene>
<feature type="non-terminal residue" evidence="1">
    <location>
        <position position="156"/>
    </location>
</feature>
<dbReference type="PANTHER" id="PTHR45739:SF13">
    <property type="entry name" value="CHONDROITIN SULFATE PROTEOGLYCAN 4"/>
    <property type="match status" value="1"/>
</dbReference>